<comment type="caution">
    <text evidence="2">The sequence shown here is derived from an EMBL/GenBank/DDBJ whole genome shotgun (WGS) entry which is preliminary data.</text>
</comment>
<name>A0AA88PXG8_9TELE</name>
<organism evidence="2 3">
    <name type="scientific">Cirrhinus molitorella</name>
    <name type="common">mud carp</name>
    <dbReference type="NCBI Taxonomy" id="172907"/>
    <lineage>
        <taxon>Eukaryota</taxon>
        <taxon>Metazoa</taxon>
        <taxon>Chordata</taxon>
        <taxon>Craniata</taxon>
        <taxon>Vertebrata</taxon>
        <taxon>Euteleostomi</taxon>
        <taxon>Actinopterygii</taxon>
        <taxon>Neopterygii</taxon>
        <taxon>Teleostei</taxon>
        <taxon>Ostariophysi</taxon>
        <taxon>Cypriniformes</taxon>
        <taxon>Cyprinidae</taxon>
        <taxon>Labeoninae</taxon>
        <taxon>Labeonini</taxon>
        <taxon>Cirrhinus</taxon>
    </lineage>
</organism>
<dbReference type="Proteomes" id="UP001187343">
    <property type="component" value="Unassembled WGS sequence"/>
</dbReference>
<reference evidence="2" key="1">
    <citation type="submission" date="2023-08" db="EMBL/GenBank/DDBJ databases">
        <title>Chromosome-level Genome Assembly of mud carp (Cirrhinus molitorella).</title>
        <authorList>
            <person name="Liu H."/>
        </authorList>
    </citation>
    <scope>NUCLEOTIDE SEQUENCE</scope>
    <source>
        <strain evidence="2">Prfri</strain>
        <tissue evidence="2">Muscle</tissue>
    </source>
</reference>
<evidence type="ECO:0008006" key="4">
    <source>
        <dbReference type="Google" id="ProtNLM"/>
    </source>
</evidence>
<feature type="chain" id="PRO_5041705295" description="Secreted protein" evidence="1">
    <location>
        <begin position="17"/>
        <end position="81"/>
    </location>
</feature>
<dbReference type="EMBL" id="JAUYZG010000008">
    <property type="protein sequence ID" value="KAK2900506.1"/>
    <property type="molecule type" value="Genomic_DNA"/>
</dbReference>
<sequence length="81" mass="9271">MIWTFLLRCLEARILSGSTELACAFIRVRSSSRGELAKCPRVLEKVPRARRNRTPGSQVFKTLKFNVLENASLADIKQRHK</sequence>
<feature type="signal peptide" evidence="1">
    <location>
        <begin position="1"/>
        <end position="16"/>
    </location>
</feature>
<accession>A0AA88PXG8</accession>
<gene>
    <name evidence="2" type="ORF">Q8A67_008621</name>
</gene>
<keyword evidence="1" id="KW-0732">Signal</keyword>
<proteinExistence type="predicted"/>
<evidence type="ECO:0000256" key="1">
    <source>
        <dbReference type="SAM" id="SignalP"/>
    </source>
</evidence>
<protein>
    <recommendedName>
        <fullName evidence="4">Secreted protein</fullName>
    </recommendedName>
</protein>
<dbReference type="AlphaFoldDB" id="A0AA88PXG8"/>
<evidence type="ECO:0000313" key="3">
    <source>
        <dbReference type="Proteomes" id="UP001187343"/>
    </source>
</evidence>
<evidence type="ECO:0000313" key="2">
    <source>
        <dbReference type="EMBL" id="KAK2900506.1"/>
    </source>
</evidence>
<keyword evidence="3" id="KW-1185">Reference proteome</keyword>